<dbReference type="Pfam" id="PF03717">
    <property type="entry name" value="PBP_dimer"/>
    <property type="match status" value="1"/>
</dbReference>
<evidence type="ECO:0000256" key="8">
    <source>
        <dbReference type="ARBA" id="ARBA00022801"/>
    </source>
</evidence>
<dbReference type="InterPro" id="IPR050515">
    <property type="entry name" value="Beta-lactam/transpept"/>
</dbReference>
<evidence type="ECO:0000256" key="2">
    <source>
        <dbReference type="ARBA" id="ARBA00004236"/>
    </source>
</evidence>
<evidence type="ECO:0000256" key="5">
    <source>
        <dbReference type="ARBA" id="ARBA00022645"/>
    </source>
</evidence>
<dbReference type="NCBIfam" id="TIGR03423">
    <property type="entry name" value="pbp2_mrdA"/>
    <property type="match status" value="1"/>
</dbReference>
<dbReference type="KEGG" id="hdh:G5B40_01860"/>
<gene>
    <name evidence="17" type="primary">mrdA</name>
    <name evidence="17" type="ORF">G5B40_01860</name>
</gene>
<dbReference type="RefSeq" id="WP_165094339.1">
    <property type="nucleotide sequence ID" value="NZ_CP049056.1"/>
</dbReference>
<dbReference type="GO" id="GO:0006508">
    <property type="term" value="P:proteolysis"/>
    <property type="evidence" value="ECO:0007669"/>
    <property type="project" value="UniProtKB-KW"/>
</dbReference>
<proteinExistence type="predicted"/>
<keyword evidence="9" id="KW-0133">Cell shape</keyword>
<keyword evidence="8 17" id="KW-0378">Hydrolase</keyword>
<keyword evidence="4" id="KW-0997">Cell inner membrane</keyword>
<evidence type="ECO:0000256" key="12">
    <source>
        <dbReference type="ARBA" id="ARBA00023136"/>
    </source>
</evidence>
<evidence type="ECO:0000259" key="15">
    <source>
        <dbReference type="Pfam" id="PF00905"/>
    </source>
</evidence>
<evidence type="ECO:0000313" key="18">
    <source>
        <dbReference type="Proteomes" id="UP000503336"/>
    </source>
</evidence>
<feature type="region of interest" description="Disordered" evidence="14">
    <location>
        <begin position="618"/>
        <end position="652"/>
    </location>
</feature>
<feature type="domain" description="Penicillin-binding protein transpeptidase" evidence="15">
    <location>
        <begin position="273"/>
        <end position="608"/>
    </location>
</feature>
<evidence type="ECO:0000256" key="11">
    <source>
        <dbReference type="ARBA" id="ARBA00022989"/>
    </source>
</evidence>
<dbReference type="PANTHER" id="PTHR30627:SF2">
    <property type="entry name" value="PEPTIDOGLYCAN D,D-TRANSPEPTIDASE MRDA"/>
    <property type="match status" value="1"/>
</dbReference>
<dbReference type="SUPFAM" id="SSF56519">
    <property type="entry name" value="Penicillin binding protein dimerisation domain"/>
    <property type="match status" value="1"/>
</dbReference>
<feature type="compositionally biased region" description="Basic and acidic residues" evidence="14">
    <location>
        <begin position="623"/>
        <end position="642"/>
    </location>
</feature>
<dbReference type="GO" id="GO:0009252">
    <property type="term" value="P:peptidoglycan biosynthetic process"/>
    <property type="evidence" value="ECO:0007669"/>
    <property type="project" value="UniProtKB-KW"/>
</dbReference>
<keyword evidence="18" id="KW-1185">Reference proteome</keyword>
<dbReference type="AlphaFoldDB" id="A0A7L5BUE2"/>
<evidence type="ECO:0000259" key="16">
    <source>
        <dbReference type="Pfam" id="PF03717"/>
    </source>
</evidence>
<keyword evidence="13" id="KW-0961">Cell wall biogenesis/degradation</keyword>
<dbReference type="InterPro" id="IPR001460">
    <property type="entry name" value="PCN-bd_Tpept"/>
</dbReference>
<dbReference type="Gene3D" id="3.40.710.10">
    <property type="entry name" value="DD-peptidase/beta-lactamase superfamily"/>
    <property type="match status" value="1"/>
</dbReference>
<accession>A0A7L5BUE2</accession>
<dbReference type="Pfam" id="PF00905">
    <property type="entry name" value="Transpeptidase"/>
    <property type="match status" value="1"/>
</dbReference>
<evidence type="ECO:0000313" key="17">
    <source>
        <dbReference type="EMBL" id="QIE54298.1"/>
    </source>
</evidence>
<protein>
    <submittedName>
        <fullName evidence="17">Penicillin-binding protein 2</fullName>
        <ecNumber evidence="17">3.4.16.4</ecNumber>
    </submittedName>
</protein>
<dbReference type="GO" id="GO:0008360">
    <property type="term" value="P:regulation of cell shape"/>
    <property type="evidence" value="ECO:0007669"/>
    <property type="project" value="UniProtKB-KW"/>
</dbReference>
<dbReference type="InterPro" id="IPR017790">
    <property type="entry name" value="Penicillin-binding_protein_2"/>
</dbReference>
<keyword evidence="10" id="KW-0573">Peptidoglycan synthesis</keyword>
<evidence type="ECO:0000256" key="6">
    <source>
        <dbReference type="ARBA" id="ARBA00022670"/>
    </source>
</evidence>
<keyword evidence="7" id="KW-0812">Transmembrane</keyword>
<evidence type="ECO:0000256" key="1">
    <source>
        <dbReference type="ARBA" id="ARBA00004167"/>
    </source>
</evidence>
<keyword evidence="5 17" id="KW-0121">Carboxypeptidase</keyword>
<dbReference type="InterPro" id="IPR012338">
    <property type="entry name" value="Beta-lactam/transpept-like"/>
</dbReference>
<dbReference type="SUPFAM" id="SSF56601">
    <property type="entry name" value="beta-lactamase/transpeptidase-like"/>
    <property type="match status" value="1"/>
</dbReference>
<evidence type="ECO:0000256" key="7">
    <source>
        <dbReference type="ARBA" id="ARBA00022692"/>
    </source>
</evidence>
<dbReference type="Proteomes" id="UP000503336">
    <property type="component" value="Chromosome"/>
</dbReference>
<organism evidence="17 18">
    <name type="scientific">Pikeienuella piscinae</name>
    <dbReference type="NCBI Taxonomy" id="2748098"/>
    <lineage>
        <taxon>Bacteria</taxon>
        <taxon>Pseudomonadati</taxon>
        <taxon>Pseudomonadota</taxon>
        <taxon>Alphaproteobacteria</taxon>
        <taxon>Rhodobacterales</taxon>
        <taxon>Paracoccaceae</taxon>
        <taxon>Pikeienuella</taxon>
    </lineage>
</organism>
<comment type="subcellular location">
    <subcellularLocation>
        <location evidence="2">Cell membrane</location>
    </subcellularLocation>
    <subcellularLocation>
        <location evidence="1">Membrane</location>
        <topology evidence="1">Single-pass membrane protein</topology>
    </subcellularLocation>
</comment>
<dbReference type="InterPro" id="IPR036138">
    <property type="entry name" value="PBP_dimer_sf"/>
</dbReference>
<dbReference type="EC" id="3.4.16.4" evidence="17"/>
<dbReference type="Gene3D" id="3.90.1310.10">
    <property type="entry name" value="Penicillin-binding protein 2a (Domain 2)"/>
    <property type="match status" value="1"/>
</dbReference>
<dbReference type="GO" id="GO:0009002">
    <property type="term" value="F:serine-type D-Ala-D-Ala carboxypeptidase activity"/>
    <property type="evidence" value="ECO:0007669"/>
    <property type="project" value="UniProtKB-EC"/>
</dbReference>
<dbReference type="GO" id="GO:0008658">
    <property type="term" value="F:penicillin binding"/>
    <property type="evidence" value="ECO:0007669"/>
    <property type="project" value="InterPro"/>
</dbReference>
<evidence type="ECO:0000256" key="9">
    <source>
        <dbReference type="ARBA" id="ARBA00022960"/>
    </source>
</evidence>
<reference evidence="17 18" key="1">
    <citation type="submission" date="2020-02" db="EMBL/GenBank/DDBJ databases">
        <title>complete genome sequence of Rhodobacteraceae bacterium.</title>
        <authorList>
            <person name="Park J."/>
            <person name="Kim Y.-S."/>
            <person name="Kim K.-H."/>
        </authorList>
    </citation>
    <scope>NUCLEOTIDE SEQUENCE [LARGE SCALE GENOMIC DNA]</scope>
    <source>
        <strain evidence="17 18">RR4-56</strain>
    </source>
</reference>
<keyword evidence="6" id="KW-0645">Protease</keyword>
<evidence type="ECO:0000256" key="4">
    <source>
        <dbReference type="ARBA" id="ARBA00022519"/>
    </source>
</evidence>
<keyword evidence="11" id="KW-1133">Transmembrane helix</keyword>
<evidence type="ECO:0000256" key="3">
    <source>
        <dbReference type="ARBA" id="ARBA00022475"/>
    </source>
</evidence>
<evidence type="ECO:0000256" key="14">
    <source>
        <dbReference type="SAM" id="MobiDB-lite"/>
    </source>
</evidence>
<evidence type="ECO:0000256" key="13">
    <source>
        <dbReference type="ARBA" id="ARBA00023316"/>
    </source>
</evidence>
<dbReference type="InterPro" id="IPR005311">
    <property type="entry name" value="PBP_dimer"/>
</dbReference>
<dbReference type="GO" id="GO:0071972">
    <property type="term" value="F:peptidoglycan L,D-transpeptidase activity"/>
    <property type="evidence" value="ECO:0007669"/>
    <property type="project" value="TreeGrafter"/>
</dbReference>
<sequence length="652" mass="71650">MSRFTFRRDARRPGAPARLTRRGALLFGAQALVASGLFWRLKKLQIDAAEEYLMMAEENRINVRLIPPARGEITDRTGRPLAVNRQNYRVVMIREQAGDVEAVLDDLSRVIDIPPHQRSRALREIRSKSAFVPVTVAENLDWDAFARINVNAPALPGVAPEVGLTRHYPEGAAFGHVVGYVGRFSEADRNREDADDPLFQIPDFHIGKTGVERVKESVLRGAAGASRIEVNAVGRVIREIDRAEGVAGANLGLTLDIDMQRYALNQLEGESAAAVLMEIESGDILALASTPGYDPNKFVVGISQREWSALLEDPYRPLANKAVSGQYPPGSTFKMVVALAALEAGMVGPDERVFCNGRYKLGDRYFHCWRRGGHGHVALRDAIKFSCDVYFYEVARRVGVERISEMAGRFGLGVRPNLPVTAVQAGLTPTKAWKQASYGESWQIGDTLNTGIGQGFVLASPIQLATMAARIGGDGRRVEPRLIRTVDGAPAPMVEAPPLGVSAAHLRLVREGMFAVSNERRGTGYRSRIAEAAMALAGKSGTSQVRRITAAERARGVTRNEDLPWERRDHALFVAFAPYDRPRYAAAVIVEHGGGGSAVAGPIVRNMLMRALYGPEPPLRAYPAREREEIRRRREEEQREPDLGADSTRNRA</sequence>
<dbReference type="EMBL" id="CP049056">
    <property type="protein sequence ID" value="QIE54298.1"/>
    <property type="molecule type" value="Genomic_DNA"/>
</dbReference>
<dbReference type="GO" id="GO:0071555">
    <property type="term" value="P:cell wall organization"/>
    <property type="evidence" value="ECO:0007669"/>
    <property type="project" value="UniProtKB-KW"/>
</dbReference>
<keyword evidence="3" id="KW-1003">Cell membrane</keyword>
<feature type="domain" description="Penicillin-binding protein dimerisation" evidence="16">
    <location>
        <begin position="66"/>
        <end position="240"/>
    </location>
</feature>
<keyword evidence="12" id="KW-0472">Membrane</keyword>
<name>A0A7L5BUE2_9RHOB</name>
<evidence type="ECO:0000256" key="10">
    <source>
        <dbReference type="ARBA" id="ARBA00022984"/>
    </source>
</evidence>
<dbReference type="GO" id="GO:0005886">
    <property type="term" value="C:plasma membrane"/>
    <property type="evidence" value="ECO:0007669"/>
    <property type="project" value="UniProtKB-SubCell"/>
</dbReference>
<dbReference type="PANTHER" id="PTHR30627">
    <property type="entry name" value="PEPTIDOGLYCAN D,D-TRANSPEPTIDASE"/>
    <property type="match status" value="1"/>
</dbReference>